<dbReference type="PANTHER" id="PTHR39639">
    <property type="entry name" value="CHROMOSOME 16, WHOLE GENOME SHOTGUN SEQUENCE"/>
    <property type="match status" value="1"/>
</dbReference>
<organism evidence="2 3">
    <name type="scientific">Flexibacter flexilis DSM 6793</name>
    <dbReference type="NCBI Taxonomy" id="927664"/>
    <lineage>
        <taxon>Bacteria</taxon>
        <taxon>Pseudomonadati</taxon>
        <taxon>Bacteroidota</taxon>
        <taxon>Cytophagia</taxon>
        <taxon>Cytophagales</taxon>
        <taxon>Flexibacteraceae</taxon>
        <taxon>Flexibacter</taxon>
    </lineage>
</organism>
<dbReference type="AlphaFoldDB" id="A0A1I1LJU5"/>
<dbReference type="OrthoDB" id="9764212at2"/>
<feature type="domain" description="GmrSD restriction endonucleases N-terminal" evidence="1">
    <location>
        <begin position="50"/>
        <end position="187"/>
    </location>
</feature>
<evidence type="ECO:0000313" key="2">
    <source>
        <dbReference type="EMBL" id="SFC73394.1"/>
    </source>
</evidence>
<reference evidence="2 3" key="1">
    <citation type="submission" date="2016-10" db="EMBL/GenBank/DDBJ databases">
        <authorList>
            <person name="de Groot N.N."/>
        </authorList>
    </citation>
    <scope>NUCLEOTIDE SEQUENCE [LARGE SCALE GENOMIC DNA]</scope>
    <source>
        <strain evidence="2 3">DSM 6793</strain>
    </source>
</reference>
<name>A0A1I1LJU5_9BACT</name>
<evidence type="ECO:0000313" key="3">
    <source>
        <dbReference type="Proteomes" id="UP000199514"/>
    </source>
</evidence>
<evidence type="ECO:0000259" key="1">
    <source>
        <dbReference type="Pfam" id="PF03235"/>
    </source>
</evidence>
<dbReference type="RefSeq" id="WP_091514342.1">
    <property type="nucleotide sequence ID" value="NZ_FOLE01000009.1"/>
</dbReference>
<sequence length="371" mass="42832">MKTLEESEKAEEQIKDVQADYNYRFADYSIGELLKKFVPKGQKPNFEDDAISGLYVPIYQRDFVWPENMKSRFIESLLMGVPIQPLFAFELDEDGNLELLDGVQRLSSVKSFVDNELVLSDLEALDTLNGFSFSDLNSARKRKFLNIQLKLYIIDDNTTEGVRADIFRRVNEGGKRLEPAEIRKGKFLDNKFYEFILKMADSPEFGALFSSTKDSKKLRGEKEELITRFFAFSNNYQNFVHSVKGFLDDYIINVGQTFDQQQEQIMQDELFRTLDFVQKNIPNGFRKSQNSKSIPRVRFEAISIGTNLALRENPQLLFAKPVNTKWINSNEFKIQTTSDAANNKSKVIGRIDFVKNCLLGIQDLNKLTYND</sequence>
<protein>
    <recommendedName>
        <fullName evidence="1">GmrSD restriction endonucleases N-terminal domain-containing protein</fullName>
    </recommendedName>
</protein>
<dbReference type="PANTHER" id="PTHR39639:SF1">
    <property type="entry name" value="DUF262 DOMAIN-CONTAINING PROTEIN"/>
    <property type="match status" value="1"/>
</dbReference>
<dbReference type="Proteomes" id="UP000199514">
    <property type="component" value="Unassembled WGS sequence"/>
</dbReference>
<keyword evidence="3" id="KW-1185">Reference proteome</keyword>
<dbReference type="InterPro" id="IPR004919">
    <property type="entry name" value="GmrSD_N"/>
</dbReference>
<dbReference type="Pfam" id="PF03235">
    <property type="entry name" value="GmrSD_N"/>
    <property type="match status" value="1"/>
</dbReference>
<gene>
    <name evidence="2" type="ORF">SAMN05421780_1096</name>
</gene>
<accession>A0A1I1LJU5</accession>
<dbReference type="EMBL" id="FOLE01000009">
    <property type="protein sequence ID" value="SFC73394.1"/>
    <property type="molecule type" value="Genomic_DNA"/>
</dbReference>
<dbReference type="STRING" id="927664.SAMN05421780_1096"/>
<proteinExistence type="predicted"/>